<dbReference type="Proteomes" id="UP000321192">
    <property type="component" value="Unassembled WGS sequence"/>
</dbReference>
<dbReference type="PROSITE" id="PS51123">
    <property type="entry name" value="OMPA_2"/>
    <property type="match status" value="1"/>
</dbReference>
<evidence type="ECO:0000256" key="1">
    <source>
        <dbReference type="PROSITE-ProRule" id="PRU00473"/>
    </source>
</evidence>
<feature type="compositionally biased region" description="Low complexity" evidence="2">
    <location>
        <begin position="144"/>
        <end position="156"/>
    </location>
</feature>
<organism evidence="4 5">
    <name type="scientific">Thauera aminoaromatica</name>
    <dbReference type="NCBI Taxonomy" id="164330"/>
    <lineage>
        <taxon>Bacteria</taxon>
        <taxon>Pseudomonadati</taxon>
        <taxon>Pseudomonadota</taxon>
        <taxon>Betaproteobacteria</taxon>
        <taxon>Rhodocyclales</taxon>
        <taxon>Zoogloeaceae</taxon>
        <taxon>Thauera</taxon>
    </lineage>
</organism>
<sequence length="761" mass="80116">MNHPAATAQRLAPADKTAPAHKSPDNPPASAATAPASRQDHAGEAVTGRTPQARPGGSAAGKRPGAPGYLQARLAVSQPQDAEEREADRIAGEVSRALRTPARSASGRECRDCSGEAPHGSLEPAITPPQKPTLAPRLMRETRPGSAAGTAPASATKGADAGPHHVPVATEQRIAARRGQGAPLDPGLRAQLETRLGRDLSAVRIHTDAEADSMCASMQARAFTVGNDVYFCAGSYAPASDTGLELLAHELAHVGQQADAGGPQSAAPKLQRDFWDTLFGDSRAPVDPMAGCRRELDASAQWATAGPYPAAPRGIVGAGGIGGFDAQYRADPLAGDGVLAIEQGVAAQFKDTLVRNAGVIAPHPDLPATPEIRTLASRMNAIPVAVVRNALLARYQWTPAEQAPWLVRLESLIETTWGGRHSFFLNRPRWNWLGAEVRVDLDIGQRAKAATDHLVVEIYKTPPGESLRSFDISHEVGSGSTTDPADQTMRLASTTAGPKEYDLLRQSVEFDYDSDALTGTAIATLNGFIARFNGAVGNAAHQEVRVEIVGHTSAAGSEHYNVDLSRRRAEAVRTHLERHGFANTASRVHIRARGEAEADPTQPRRASDQRADLVVDGGGRMVTAAHEWGHAFGLDDEYVTGATRVGDPVDHDAMTRAMTDANGVHLPGAIKEHNGGIMSFGNEVRPQHYATFHHALASVTAQSPWALGLHKPKWQVAMECGAPSPPGDWPVPAPARPVPGAGPANPVPGTTPGNDDGSAVA</sequence>
<dbReference type="InterPro" id="IPR006665">
    <property type="entry name" value="OmpA-like"/>
</dbReference>
<dbReference type="SUPFAM" id="SSF103088">
    <property type="entry name" value="OmpA-like"/>
    <property type="match status" value="1"/>
</dbReference>
<keyword evidence="1" id="KW-0472">Membrane</keyword>
<comment type="caution">
    <text evidence="4">The sequence shown here is derived from an EMBL/GenBank/DDBJ whole genome shotgun (WGS) entry which is preliminary data.</text>
</comment>
<dbReference type="AlphaFoldDB" id="A0A5C7SY04"/>
<protein>
    <submittedName>
        <fullName evidence="4">DUF4157 domain-containing protein</fullName>
    </submittedName>
</protein>
<feature type="domain" description="OmpA-like" evidence="3">
    <location>
        <begin position="497"/>
        <end position="619"/>
    </location>
</feature>
<feature type="compositionally biased region" description="Pro residues" evidence="2">
    <location>
        <begin position="723"/>
        <end position="737"/>
    </location>
</feature>
<evidence type="ECO:0000256" key="2">
    <source>
        <dbReference type="SAM" id="MobiDB-lite"/>
    </source>
</evidence>
<dbReference type="CDD" id="cd07185">
    <property type="entry name" value="OmpA_C-like"/>
    <property type="match status" value="1"/>
</dbReference>
<dbReference type="GO" id="GO:0016020">
    <property type="term" value="C:membrane"/>
    <property type="evidence" value="ECO:0007669"/>
    <property type="project" value="UniProtKB-UniRule"/>
</dbReference>
<feature type="region of interest" description="Disordered" evidence="2">
    <location>
        <begin position="722"/>
        <end position="761"/>
    </location>
</feature>
<accession>A0A5C7SY04</accession>
<gene>
    <name evidence="4" type="ORF">E6Q80_05155</name>
</gene>
<dbReference type="Gene3D" id="3.30.1330.60">
    <property type="entry name" value="OmpA-like domain"/>
    <property type="match status" value="1"/>
</dbReference>
<dbReference type="EMBL" id="SSFD01000071">
    <property type="protein sequence ID" value="TXH88417.1"/>
    <property type="molecule type" value="Genomic_DNA"/>
</dbReference>
<dbReference type="InterPro" id="IPR025295">
    <property type="entry name" value="eCIS_core_dom"/>
</dbReference>
<evidence type="ECO:0000259" key="3">
    <source>
        <dbReference type="PROSITE" id="PS51123"/>
    </source>
</evidence>
<name>A0A5C7SY04_THASP</name>
<feature type="compositionally biased region" description="Low complexity" evidence="2">
    <location>
        <begin position="28"/>
        <end position="37"/>
    </location>
</feature>
<proteinExistence type="predicted"/>
<feature type="region of interest" description="Disordered" evidence="2">
    <location>
        <begin position="1"/>
        <end position="164"/>
    </location>
</feature>
<evidence type="ECO:0000313" key="5">
    <source>
        <dbReference type="Proteomes" id="UP000321192"/>
    </source>
</evidence>
<reference evidence="4 5" key="1">
    <citation type="submission" date="2018-09" db="EMBL/GenBank/DDBJ databases">
        <title>Metagenome Assembled Genomes from an Advanced Water Purification Facility.</title>
        <authorList>
            <person name="Stamps B.W."/>
            <person name="Spear J.R."/>
        </authorList>
    </citation>
    <scope>NUCLEOTIDE SEQUENCE [LARGE SCALE GENOMIC DNA]</scope>
    <source>
        <strain evidence="4">Bin_27_1</strain>
    </source>
</reference>
<dbReference type="SUPFAM" id="SSF55486">
    <property type="entry name" value="Metalloproteases ('zincins'), catalytic domain"/>
    <property type="match status" value="1"/>
</dbReference>
<dbReference type="RefSeq" id="WP_276657359.1">
    <property type="nucleotide sequence ID" value="NZ_SSFD01000071.1"/>
</dbReference>
<dbReference type="Pfam" id="PF13699">
    <property type="entry name" value="eCIS_core"/>
    <property type="match status" value="1"/>
</dbReference>
<evidence type="ECO:0000313" key="4">
    <source>
        <dbReference type="EMBL" id="TXH88417.1"/>
    </source>
</evidence>
<feature type="compositionally biased region" description="Low complexity" evidence="2">
    <location>
        <begin position="738"/>
        <end position="754"/>
    </location>
</feature>
<dbReference type="Pfam" id="PF00691">
    <property type="entry name" value="OmpA"/>
    <property type="match status" value="1"/>
</dbReference>
<dbReference type="InterPro" id="IPR036737">
    <property type="entry name" value="OmpA-like_sf"/>
</dbReference>